<evidence type="ECO:0000256" key="1">
    <source>
        <dbReference type="ARBA" id="ARBA00022490"/>
    </source>
</evidence>
<dbReference type="InterPro" id="IPR011890">
    <property type="entry name" value="SMC_prok"/>
</dbReference>
<evidence type="ECO:0000256" key="4">
    <source>
        <dbReference type="ARBA" id="ARBA00023054"/>
    </source>
</evidence>
<protein>
    <recommendedName>
        <fullName evidence="6">Chromosome partition protein Smc</fullName>
    </recommendedName>
</protein>
<reference evidence="8 9" key="1">
    <citation type="journal article" date="2016" name="Nat. Commun.">
        <title>Thousands of microbial genomes shed light on interconnected biogeochemical processes in an aquifer system.</title>
        <authorList>
            <person name="Anantharaman K."/>
            <person name="Brown C.T."/>
            <person name="Hug L.A."/>
            <person name="Sharon I."/>
            <person name="Castelle C.J."/>
            <person name="Probst A.J."/>
            <person name="Thomas B.C."/>
            <person name="Singh A."/>
            <person name="Wilkins M.J."/>
            <person name="Karaoz U."/>
            <person name="Brodie E.L."/>
            <person name="Williams K.H."/>
            <person name="Hubbard S.S."/>
            <person name="Banfield J.F."/>
        </authorList>
    </citation>
    <scope>NUCLEOTIDE SEQUENCE [LARGE SCALE GENOMIC DNA]</scope>
</reference>
<comment type="caution">
    <text evidence="8">The sequence shown here is derived from an EMBL/GenBank/DDBJ whole genome shotgun (WGS) entry which is preliminary data.</text>
</comment>
<keyword evidence="1 6" id="KW-0963">Cytoplasm</keyword>
<feature type="coiled-coil region" evidence="6">
    <location>
        <begin position="599"/>
        <end position="759"/>
    </location>
</feature>
<evidence type="ECO:0000313" key="8">
    <source>
        <dbReference type="EMBL" id="OGH73799.1"/>
    </source>
</evidence>
<feature type="coiled-coil region" evidence="6">
    <location>
        <begin position="812"/>
        <end position="853"/>
    </location>
</feature>
<dbReference type="GO" id="GO:0005694">
    <property type="term" value="C:chromosome"/>
    <property type="evidence" value="ECO:0007669"/>
    <property type="project" value="InterPro"/>
</dbReference>
<dbReference type="GO" id="GO:0006260">
    <property type="term" value="P:DNA replication"/>
    <property type="evidence" value="ECO:0007669"/>
    <property type="project" value="UniProtKB-UniRule"/>
</dbReference>
<dbReference type="InterPro" id="IPR024704">
    <property type="entry name" value="SMC"/>
</dbReference>
<feature type="domain" description="SMC hinge" evidence="7">
    <location>
        <begin position="434"/>
        <end position="552"/>
    </location>
</feature>
<dbReference type="HAMAP" id="MF_01894">
    <property type="entry name" value="Smc_prok"/>
    <property type="match status" value="1"/>
</dbReference>
<dbReference type="InterPro" id="IPR003395">
    <property type="entry name" value="RecF/RecN/SMC_N"/>
</dbReference>
<dbReference type="AlphaFoldDB" id="A0A1F6MQ58"/>
<dbReference type="PANTHER" id="PTHR43977">
    <property type="entry name" value="STRUCTURAL MAINTENANCE OF CHROMOSOMES PROTEIN 3"/>
    <property type="match status" value="1"/>
</dbReference>
<dbReference type="SUPFAM" id="SSF75553">
    <property type="entry name" value="Smc hinge domain"/>
    <property type="match status" value="1"/>
</dbReference>
<comment type="subcellular location">
    <subcellularLocation>
        <location evidence="6">Cytoplasm</location>
    </subcellularLocation>
</comment>
<dbReference type="SMART" id="SM00968">
    <property type="entry name" value="SMC_hinge"/>
    <property type="match status" value="1"/>
</dbReference>
<evidence type="ECO:0000259" key="7">
    <source>
        <dbReference type="SMART" id="SM00968"/>
    </source>
</evidence>
<dbReference type="InterPro" id="IPR010935">
    <property type="entry name" value="SMC_hinge"/>
</dbReference>
<keyword evidence="2 6" id="KW-0547">Nucleotide-binding</keyword>
<dbReference type="GO" id="GO:0016887">
    <property type="term" value="F:ATP hydrolysis activity"/>
    <property type="evidence" value="ECO:0007669"/>
    <property type="project" value="InterPro"/>
</dbReference>
<dbReference type="Gene3D" id="1.20.1060.20">
    <property type="match status" value="1"/>
</dbReference>
<dbReference type="InterPro" id="IPR036277">
    <property type="entry name" value="SMC_hinge_sf"/>
</dbReference>
<dbReference type="Pfam" id="PF06470">
    <property type="entry name" value="SMC_hinge"/>
    <property type="match status" value="1"/>
</dbReference>
<evidence type="ECO:0000256" key="5">
    <source>
        <dbReference type="ARBA" id="ARBA00023125"/>
    </source>
</evidence>
<dbReference type="Gene3D" id="3.30.70.1620">
    <property type="match status" value="1"/>
</dbReference>
<dbReference type="PIRSF" id="PIRSF005719">
    <property type="entry name" value="SMC"/>
    <property type="match status" value="1"/>
</dbReference>
<gene>
    <name evidence="6" type="primary">smc</name>
    <name evidence="8" type="ORF">A3C90_02345</name>
</gene>
<dbReference type="EMBL" id="MFQE01000015">
    <property type="protein sequence ID" value="OGH73799.1"/>
    <property type="molecule type" value="Genomic_DNA"/>
</dbReference>
<dbReference type="GO" id="GO:0005524">
    <property type="term" value="F:ATP binding"/>
    <property type="evidence" value="ECO:0007669"/>
    <property type="project" value="UniProtKB-UniRule"/>
</dbReference>
<accession>A0A1F6MQ58</accession>
<dbReference type="SUPFAM" id="SSF52540">
    <property type="entry name" value="P-loop containing nucleoside triphosphate hydrolases"/>
    <property type="match status" value="1"/>
</dbReference>
<feature type="binding site" evidence="6">
    <location>
        <begin position="52"/>
        <end position="59"/>
    </location>
    <ligand>
        <name>ATP</name>
        <dbReference type="ChEBI" id="CHEBI:30616"/>
    </ligand>
</feature>
<sequence length="1038" mass="115874">MTKGKYMHLKTLDINGFKSFAQRTVLDFQGRINPEKGSGHGGRYSITSIVGPNGSGKSNIADAIRWVMGEQRMSILRAKKGDDIIFGGTDAKGKMGKAEVTMILDNADKRAPIEYEELVITRRFYSTGESEYLVNGNSVRLLDLQILLAQAQFGHGSYGVVGQGMIDEMLLQSSAERKDFFDEASGIKEFQIKRHQAALKLARTREHIQQADLLLNEVSPRLRSLSRQVKKLEQRQEIELSLRELQEQYFTTLFEYNKKHVDGLQTELERIEQNYTKLNTSIGGFQEELAAFARGESRQSVFDGLQRDYQDVMQKKNDLERERAILSGKMQTEYSKAGKQNIGWLENKIDALKKARESAQKDVAFAEKKQSEKQTRLSHDRQSLEEQSVAATALRGKVSGLEQQLTQRKSEQTFFQFTGLKAVQAILEERHQFGVVEGAVAQLGRVDEQFQLAMDVAAGSHISSIVVGDDRVAESCIAYLRKNQLGIATFLPLNKIQPRLVSEDVKRITKEKGVYGIASDLISCDKKFSNIFSYIFGNTLIVDNIDVARRIGIGKVRMVTLLGDVLETSGSMKGGYRKRYAQGLSFSSGSSPHALAGNAEALEEEIASLRKELDAAEIQQEKVRQATQELDAELRIATGEMRLLETKEHQLAAEIASLEQELSLHTMSPGEYDAAMKLMSESRDEIDRKMSAMEKQVVSAQKKIDAFHAEEEKKKQRMFEAQAALQKEQEKVNAVVQEKNQKRVELARFETKQEDLANEAYQETRETLASIISRGAPALSSDALESAQTEIQKLKYTLSLIGGIDEQVVLEYEETKSRHDGLVEQLDDLKSALEDLETLIVELDEMMKKKRDAAFQKIRKEFGRYFKILFDGGKADLVEVYGEEETGNSKLETREEGENSSAIRYQVSAIDGSEPRGGSKRISGKKALVGIDIIANPPGKKIKNIEALSGGEKTLTSLALVCAILHTNPSPFVVLDEVEAALDEANSLRFTNILVELAEQSQFILITHNRATMHASDALYGVTMGNDGMSKLVSVKLA</sequence>
<dbReference type="Gene3D" id="1.10.287.1490">
    <property type="match status" value="1"/>
</dbReference>
<dbReference type="InterPro" id="IPR027417">
    <property type="entry name" value="P-loop_NTPase"/>
</dbReference>
<dbReference type="STRING" id="1798683.A3C90_02345"/>
<feature type="coiled-coil region" evidence="6">
    <location>
        <begin position="228"/>
        <end position="369"/>
    </location>
</feature>
<dbReference type="GO" id="GO:0003677">
    <property type="term" value="F:DNA binding"/>
    <property type="evidence" value="ECO:0007669"/>
    <property type="project" value="UniProtKB-UniRule"/>
</dbReference>
<dbReference type="Gene3D" id="3.40.50.300">
    <property type="entry name" value="P-loop containing nucleotide triphosphate hydrolases"/>
    <property type="match status" value="2"/>
</dbReference>
<evidence type="ECO:0000256" key="6">
    <source>
        <dbReference type="HAMAP-Rule" id="MF_01894"/>
    </source>
</evidence>
<evidence type="ECO:0000256" key="3">
    <source>
        <dbReference type="ARBA" id="ARBA00022840"/>
    </source>
</evidence>
<comment type="domain">
    <text evidence="6">Contains large globular domains required for ATP hydrolysis at each terminus and a third globular domain forming a flexible hinge near the middle of the molecule. These domains are separated by coiled-coil structures.</text>
</comment>
<dbReference type="GO" id="GO:0007062">
    <property type="term" value="P:sister chromatid cohesion"/>
    <property type="evidence" value="ECO:0007669"/>
    <property type="project" value="InterPro"/>
</dbReference>
<keyword evidence="4 6" id="KW-0175">Coiled coil</keyword>
<evidence type="ECO:0000313" key="9">
    <source>
        <dbReference type="Proteomes" id="UP000177457"/>
    </source>
</evidence>
<keyword evidence="3 6" id="KW-0067">ATP-binding</keyword>
<dbReference type="Pfam" id="PF02463">
    <property type="entry name" value="SMC_N"/>
    <property type="match status" value="1"/>
</dbReference>
<name>A0A1F6MQ58_9BACT</name>
<comment type="similarity">
    <text evidence="6">Belongs to the SMC family.</text>
</comment>
<dbReference type="GO" id="GO:0005737">
    <property type="term" value="C:cytoplasm"/>
    <property type="evidence" value="ECO:0007669"/>
    <property type="project" value="UniProtKB-SubCell"/>
</dbReference>
<organism evidence="8 9">
    <name type="scientific">Candidatus Magasanikbacteria bacterium RIFCSPHIGHO2_02_FULL_51_14</name>
    <dbReference type="NCBI Taxonomy" id="1798683"/>
    <lineage>
        <taxon>Bacteria</taxon>
        <taxon>Candidatus Magasanikiibacteriota</taxon>
    </lineage>
</organism>
<proteinExistence type="inferred from homology"/>
<comment type="function">
    <text evidence="6">Required for chromosome condensation and partitioning.</text>
</comment>
<dbReference type="Proteomes" id="UP000177457">
    <property type="component" value="Unassembled WGS sequence"/>
</dbReference>
<comment type="subunit">
    <text evidence="6">Homodimer.</text>
</comment>
<keyword evidence="5 6" id="KW-0238">DNA-binding</keyword>
<dbReference type="GO" id="GO:0007059">
    <property type="term" value="P:chromosome segregation"/>
    <property type="evidence" value="ECO:0007669"/>
    <property type="project" value="UniProtKB-UniRule"/>
</dbReference>
<dbReference type="GO" id="GO:0030261">
    <property type="term" value="P:chromosome condensation"/>
    <property type="evidence" value="ECO:0007669"/>
    <property type="project" value="InterPro"/>
</dbReference>
<evidence type="ECO:0000256" key="2">
    <source>
        <dbReference type="ARBA" id="ARBA00022741"/>
    </source>
</evidence>